<organism evidence="2 3">
    <name type="scientific">Nitzschia inconspicua</name>
    <dbReference type="NCBI Taxonomy" id="303405"/>
    <lineage>
        <taxon>Eukaryota</taxon>
        <taxon>Sar</taxon>
        <taxon>Stramenopiles</taxon>
        <taxon>Ochrophyta</taxon>
        <taxon>Bacillariophyta</taxon>
        <taxon>Bacillariophyceae</taxon>
        <taxon>Bacillariophycidae</taxon>
        <taxon>Bacillariales</taxon>
        <taxon>Bacillariaceae</taxon>
        <taxon>Nitzschia</taxon>
    </lineage>
</organism>
<name>A0A9K3M1E1_9STRA</name>
<dbReference type="EMBL" id="JAGRRH010000003">
    <property type="protein sequence ID" value="KAG7372458.1"/>
    <property type="molecule type" value="Genomic_DNA"/>
</dbReference>
<gene>
    <name evidence="2" type="ORF">IV203_018601</name>
</gene>
<reference evidence="2" key="1">
    <citation type="journal article" date="2021" name="Sci. Rep.">
        <title>Diploid genomic architecture of Nitzschia inconspicua, an elite biomass production diatom.</title>
        <authorList>
            <person name="Oliver A."/>
            <person name="Podell S."/>
            <person name="Pinowska A."/>
            <person name="Traller J.C."/>
            <person name="Smith S.R."/>
            <person name="McClure R."/>
            <person name="Beliaev A."/>
            <person name="Bohutskyi P."/>
            <person name="Hill E.A."/>
            <person name="Rabines A."/>
            <person name="Zheng H."/>
            <person name="Allen L.Z."/>
            <person name="Kuo A."/>
            <person name="Grigoriev I.V."/>
            <person name="Allen A.E."/>
            <person name="Hazlebeck D."/>
            <person name="Allen E.E."/>
        </authorList>
    </citation>
    <scope>NUCLEOTIDE SEQUENCE</scope>
    <source>
        <strain evidence="2">Hildebrandi</strain>
    </source>
</reference>
<proteinExistence type="predicted"/>
<feature type="region of interest" description="Disordered" evidence="1">
    <location>
        <begin position="1"/>
        <end position="27"/>
    </location>
</feature>
<dbReference type="AlphaFoldDB" id="A0A9K3M1E1"/>
<dbReference type="Proteomes" id="UP000693970">
    <property type="component" value="Unassembled WGS sequence"/>
</dbReference>
<sequence length="220" mass="24719">MAIDTSTIRRNDDTLTSPPECNTQSRPTKRSLHYFGFSPRDNIVDLIADKVVDAIRENSKAPVEQALEEHLPTDSEGVRNLPFYNATLEALRYQRDNHLVGTTYAKRSEKQRQGRLFPSPRLFPRMPRDATALGYVQLTQLGSWFVPSTTIKEALMPIVISLPSGALKDTITVSMANAIPLAQPSLDNAVKNAILNFIDSPQMRQMVKNRTEQILQVNDK</sequence>
<evidence type="ECO:0000313" key="3">
    <source>
        <dbReference type="Proteomes" id="UP000693970"/>
    </source>
</evidence>
<feature type="compositionally biased region" description="Polar residues" evidence="1">
    <location>
        <begin position="14"/>
        <end position="26"/>
    </location>
</feature>
<evidence type="ECO:0000313" key="2">
    <source>
        <dbReference type="EMBL" id="KAG7372458.1"/>
    </source>
</evidence>
<reference evidence="2" key="2">
    <citation type="submission" date="2021-04" db="EMBL/GenBank/DDBJ databases">
        <authorList>
            <person name="Podell S."/>
        </authorList>
    </citation>
    <scope>NUCLEOTIDE SEQUENCE</scope>
    <source>
        <strain evidence="2">Hildebrandi</strain>
    </source>
</reference>
<protein>
    <submittedName>
        <fullName evidence="2">Uncharacterized protein</fullName>
    </submittedName>
</protein>
<keyword evidence="3" id="KW-1185">Reference proteome</keyword>
<accession>A0A9K3M1E1</accession>
<evidence type="ECO:0000256" key="1">
    <source>
        <dbReference type="SAM" id="MobiDB-lite"/>
    </source>
</evidence>
<comment type="caution">
    <text evidence="2">The sequence shown here is derived from an EMBL/GenBank/DDBJ whole genome shotgun (WGS) entry which is preliminary data.</text>
</comment>
<dbReference type="OrthoDB" id="48686at2759"/>